<feature type="domain" description="Calpain catalytic" evidence="5">
    <location>
        <begin position="884"/>
        <end position="1110"/>
    </location>
</feature>
<dbReference type="InterPro" id="IPR001300">
    <property type="entry name" value="Peptidase_C2_calpain_cat"/>
</dbReference>
<dbReference type="InterPro" id="IPR007280">
    <property type="entry name" value="Peptidase_C_arc/bac"/>
</dbReference>
<evidence type="ECO:0000256" key="4">
    <source>
        <dbReference type="SAM" id="MobiDB-lite"/>
    </source>
</evidence>
<proteinExistence type="predicted"/>
<gene>
    <name evidence="6" type="ORF">QQ055_03560</name>
</gene>
<dbReference type="InterPro" id="IPR050557">
    <property type="entry name" value="RTX_toxin/Mannuronan_C5-epim"/>
</dbReference>
<dbReference type="Gene3D" id="2.60.120.380">
    <property type="match status" value="4"/>
</dbReference>
<dbReference type="Proteomes" id="UP001230986">
    <property type="component" value="Unassembled WGS sequence"/>
</dbReference>
<keyword evidence="2" id="KW-0964">Secreted</keyword>
<dbReference type="InterPro" id="IPR038765">
    <property type="entry name" value="Papain-like_cys_pep_sf"/>
</dbReference>
<dbReference type="InterPro" id="IPR018247">
    <property type="entry name" value="EF_Hand_1_Ca_BS"/>
</dbReference>
<evidence type="ECO:0000256" key="1">
    <source>
        <dbReference type="ARBA" id="ARBA00004613"/>
    </source>
</evidence>
<evidence type="ECO:0000256" key="2">
    <source>
        <dbReference type="ARBA" id="ARBA00022525"/>
    </source>
</evidence>
<feature type="active site" evidence="3">
    <location>
        <position position="892"/>
    </location>
</feature>
<feature type="region of interest" description="Disordered" evidence="4">
    <location>
        <begin position="954"/>
        <end position="985"/>
    </location>
</feature>
<keyword evidence="3" id="KW-0645">Protease</keyword>
<keyword evidence="7" id="KW-1185">Reference proteome</keyword>
<feature type="active site" evidence="3">
    <location>
        <position position="1080"/>
    </location>
</feature>
<keyword evidence="3" id="KW-0378">Hydrolase</keyword>
<dbReference type="SUPFAM" id="SSF51120">
    <property type="entry name" value="beta-Roll"/>
    <property type="match status" value="1"/>
</dbReference>
<dbReference type="InterPro" id="IPR001343">
    <property type="entry name" value="Hemolysn_Ca-bd"/>
</dbReference>
<dbReference type="PRINTS" id="PR00313">
    <property type="entry name" value="CABNDNGRPT"/>
</dbReference>
<feature type="region of interest" description="Disordered" evidence="4">
    <location>
        <begin position="211"/>
        <end position="243"/>
    </location>
</feature>
<organism evidence="6 7">
    <name type="scientific">Geitlerinema calcuttense NRMC-F 0142</name>
    <dbReference type="NCBI Taxonomy" id="2922238"/>
    <lineage>
        <taxon>Bacteria</taxon>
        <taxon>Bacillati</taxon>
        <taxon>Cyanobacteriota</taxon>
        <taxon>Cyanophyceae</taxon>
        <taxon>Geitlerinematales</taxon>
        <taxon>Geitlerinemataceae</taxon>
        <taxon>Geitlerinema</taxon>
    </lineage>
</organism>
<reference evidence="6 7" key="1">
    <citation type="submission" date="2023-06" db="EMBL/GenBank/DDBJ databases">
        <title>Whole genome sequence of Oscillatoria calcuttensis NRMC-F 0142.</title>
        <authorList>
            <person name="Shakena Fathima T."/>
            <person name="Muralitharan G."/>
            <person name="Thajuddin N."/>
        </authorList>
    </citation>
    <scope>NUCLEOTIDE SEQUENCE [LARGE SCALE GENOMIC DNA]</scope>
    <source>
        <strain evidence="6 7">NRMC-F 0142</strain>
    </source>
</reference>
<name>A0ABT7LX03_9CYAN</name>
<comment type="caution">
    <text evidence="6">The sequence shown here is derived from an EMBL/GenBank/DDBJ whole genome shotgun (WGS) entry which is preliminary data.</text>
</comment>
<dbReference type="RefSeq" id="WP_284478514.1">
    <property type="nucleotide sequence ID" value="NZ_JASVEJ010000014.1"/>
</dbReference>
<comment type="subcellular location">
    <subcellularLocation>
        <location evidence="1">Secreted</location>
    </subcellularLocation>
</comment>
<feature type="active site" evidence="3">
    <location>
        <position position="1101"/>
    </location>
</feature>
<evidence type="ECO:0000256" key="3">
    <source>
        <dbReference type="PROSITE-ProRule" id="PRU00239"/>
    </source>
</evidence>
<dbReference type="Pfam" id="PF00353">
    <property type="entry name" value="HemolysinCabind"/>
    <property type="match status" value="4"/>
</dbReference>
<dbReference type="PROSITE" id="PS50203">
    <property type="entry name" value="CALPAIN_CAT"/>
    <property type="match status" value="1"/>
</dbReference>
<evidence type="ECO:0000259" key="5">
    <source>
        <dbReference type="PROSITE" id="PS50203"/>
    </source>
</evidence>
<dbReference type="PANTHER" id="PTHR38340:SF1">
    <property type="entry name" value="S-LAYER PROTEIN"/>
    <property type="match status" value="1"/>
</dbReference>
<dbReference type="PANTHER" id="PTHR38340">
    <property type="entry name" value="S-LAYER PROTEIN"/>
    <property type="match status" value="1"/>
</dbReference>
<dbReference type="PROSITE" id="PS00018">
    <property type="entry name" value="EF_HAND_1"/>
    <property type="match status" value="1"/>
</dbReference>
<evidence type="ECO:0000313" key="6">
    <source>
        <dbReference type="EMBL" id="MDL5056547.1"/>
    </source>
</evidence>
<feature type="compositionally biased region" description="Pro residues" evidence="4">
    <location>
        <begin position="217"/>
        <end position="236"/>
    </location>
</feature>
<accession>A0ABT7LX03</accession>
<dbReference type="InterPro" id="IPR011049">
    <property type="entry name" value="Serralysin-like_metalloprot_C"/>
</dbReference>
<keyword evidence="3" id="KW-0788">Thiol protease</keyword>
<dbReference type="Gene3D" id="2.150.10.10">
    <property type="entry name" value="Serralysin-like metalloprotease, C-terminal"/>
    <property type="match status" value="3"/>
</dbReference>
<dbReference type="SUPFAM" id="SSF89260">
    <property type="entry name" value="Collagen-binding domain"/>
    <property type="match status" value="2"/>
</dbReference>
<sequence>MANLTGTESSDLLNGTIESDRISALAGNDTIFGLEGDDWLSGNLGDDAIYANQGNDTAYGGRGKDSLYGGRGNDLLSGNLDDDYINGNADDDTIYGGKGNDTVRGGKGNDRIFGDRGNDILYGDLGSNTLTGGEGNDIFVLGSDGDVLTDFTPGEDRIGLNGLSFSDLSISQGTGQNANNTVITNRLTGAILATLQGVNASSLNANHFTAIASPSSSPNPTPNSPVRPPISSPTPTPALGDPGRTFATAADLGNLSETRSLQQRVDDTDPIDIYKFNLTTPRIFNFSLEGLSADADVTLVKDINNNGEIDPNEILFISEESGTTPEVKNNYLLADGTYYVIVEQYEGDTDYNLSLGTTPPDFTQDRGGNSLATATNLGELVKEINLNDFVGNNDPNDYYRFSLSQETGFAMFLSGLTADADVELIQDKNNNGIVDDGEVIGNSEEVGTDPEYIDVARLAPGTYYVKVSQFDGDTPYQLDLLESRDSAIDIEVFATIDANQTIQGNLESSDPANVSRIGSRKDDYQLTNVIAGQTVTVNLNSSEFDTYLQLVDAVTGEVIAENDDADSSTNSSLSFVVAPNVDYLVRVTSFDPQDGGRGQYTISTQTSSPIAGTVPANNTAANEAINGELNTTDLRNPADNTRYKDSYRLTNVAAGQQIQAKLESTSIDTVLQLVNATTGEVIAENDDSDGSTRNSQLTFTAEAGTEYLLRATSHKANETGNYTLTVVRPDAITATPSLTQNEIVNQIQSSVLKTEVTTRIADNTLDRNDAIAILRAGGMSEGGVDAIELDDLKLLVNNSTQLNMPDAVRYFIDRIVKDSTASTNTAQLESQIGRWFLGTEAPTPIFNQPVRTDTGASAKNFQLRYATLQGPLFGSSPSARIGHIDQGYLGNCAFLAALAATFKPQSNDKGNQSSDIVDSMITDNGDNTFTIRFYDENTLQAQYVTVDRRVAVATTTDRESGPREGNLFGASADNERNPRNPNNNATWVPLVERAYAQWRQETGQTGNPGYNAIGLGDNITDPLTRIVGRRAQSYTFETGQNDTADFSTIQRTLATGGMFITTGTPDEKGDPFGKLIVPTHAYAVTNAYVDQGGQQRVVVRNPWGVDGFPGHVQGDNDGFIDLTYSDFTRYFSDGLGIA</sequence>
<dbReference type="Pfam" id="PF00648">
    <property type="entry name" value="Peptidase_C2"/>
    <property type="match status" value="1"/>
</dbReference>
<dbReference type="SUPFAM" id="SSF54001">
    <property type="entry name" value="Cysteine proteinases"/>
    <property type="match status" value="1"/>
</dbReference>
<evidence type="ECO:0000313" key="7">
    <source>
        <dbReference type="Proteomes" id="UP001230986"/>
    </source>
</evidence>
<dbReference type="Pfam" id="PF04151">
    <property type="entry name" value="PPC"/>
    <property type="match status" value="2"/>
</dbReference>
<dbReference type="EMBL" id="JASVEJ010000014">
    <property type="protein sequence ID" value="MDL5056547.1"/>
    <property type="molecule type" value="Genomic_DNA"/>
</dbReference>
<protein>
    <submittedName>
        <fullName evidence="6">Pre-peptidase C-terminal domain-containing protein</fullName>
    </submittedName>
</protein>